<dbReference type="Pfam" id="PF07833">
    <property type="entry name" value="Cu_amine_oxidN1"/>
    <property type="match status" value="1"/>
</dbReference>
<keyword evidence="4" id="KW-1185">Reference proteome</keyword>
<feature type="chain" id="PRO_5039428263" evidence="1">
    <location>
        <begin position="23"/>
        <end position="491"/>
    </location>
</feature>
<dbReference type="InterPro" id="IPR036582">
    <property type="entry name" value="Mao_N_sf"/>
</dbReference>
<dbReference type="Gene3D" id="3.30.457.10">
    <property type="entry name" value="Copper amine oxidase-like, N-terminal domain"/>
    <property type="match status" value="1"/>
</dbReference>
<comment type="caution">
    <text evidence="3">The sequence shown here is derived from an EMBL/GenBank/DDBJ whole genome shotgun (WGS) entry which is preliminary data.</text>
</comment>
<evidence type="ECO:0000259" key="2">
    <source>
        <dbReference type="Pfam" id="PF07833"/>
    </source>
</evidence>
<dbReference type="OrthoDB" id="2811497at2"/>
<feature type="domain" description="Copper amine oxidase-like N-terminal" evidence="2">
    <location>
        <begin position="389"/>
        <end position="488"/>
    </location>
</feature>
<keyword evidence="1" id="KW-0732">Signal</keyword>
<protein>
    <submittedName>
        <fullName evidence="3">Copper amine oxidase N-terminal domain-containing protein</fullName>
    </submittedName>
</protein>
<organism evidence="3 4">
    <name type="scientific">Paenibacillus thalictri</name>
    <dbReference type="NCBI Taxonomy" id="2527873"/>
    <lineage>
        <taxon>Bacteria</taxon>
        <taxon>Bacillati</taxon>
        <taxon>Bacillota</taxon>
        <taxon>Bacilli</taxon>
        <taxon>Bacillales</taxon>
        <taxon>Paenibacillaceae</taxon>
        <taxon>Paenibacillus</taxon>
    </lineage>
</organism>
<dbReference type="SUPFAM" id="SSF55383">
    <property type="entry name" value="Copper amine oxidase, domain N"/>
    <property type="match status" value="1"/>
</dbReference>
<dbReference type="EMBL" id="SIRE01000025">
    <property type="protein sequence ID" value="TBL71531.1"/>
    <property type="molecule type" value="Genomic_DNA"/>
</dbReference>
<dbReference type="InterPro" id="IPR012854">
    <property type="entry name" value="Cu_amine_oxidase-like_N"/>
</dbReference>
<evidence type="ECO:0000256" key="1">
    <source>
        <dbReference type="SAM" id="SignalP"/>
    </source>
</evidence>
<sequence>MKKWIACLTVALLLILSGCQTLDGINMNQAMKNSLTATSGESTRTIAITLLPDDKVELSGETKKWADLLGAFKLTLSEVKTQDMQHMSFKGELAFAKGNIPFMVNASGTDIMIQTEGSKKPIVIRYAGDKAKGEQLSGQLTNFSNQLMVSLAQNMPNPSRFITKSVNLPIHDEMLTLKNVHAELNGAELTTWVKGLLANLSDDDSTKSLIGQLYDIFAGSQDSNLLSDALGIDVPFLDNKSFVVGLVMGFLNSKNTVDEFLSTDKGKKVSPLLNNKQSLAADIYIDSNNLIRKSAYELKLELPPEEWEGLAGVKVTMNSEMWNINKPVEMEKVDLFKTGIAEFTGAINPSKLLASFDPKSLAYKVLKEDFRITNKDIRLVMDNSGRNAAAPYNKNGTVFVPARFVSEQLDADVDWDEATKQVKINDELRGVKIIMTIGNQTASVNGVFKKLESAPELTNGLTFVPVRFIAEQLGGIVGWDQDTGTVVIVRD</sequence>
<dbReference type="Proteomes" id="UP000293142">
    <property type="component" value="Unassembled WGS sequence"/>
</dbReference>
<dbReference type="PROSITE" id="PS51257">
    <property type="entry name" value="PROKAR_LIPOPROTEIN"/>
    <property type="match status" value="1"/>
</dbReference>
<dbReference type="RefSeq" id="WP_131017108.1">
    <property type="nucleotide sequence ID" value="NZ_SIRE01000025.1"/>
</dbReference>
<evidence type="ECO:0000313" key="3">
    <source>
        <dbReference type="EMBL" id="TBL71531.1"/>
    </source>
</evidence>
<gene>
    <name evidence="3" type="ORF">EYB31_29570</name>
</gene>
<accession>A0A4Q9DKX2</accession>
<proteinExistence type="predicted"/>
<name>A0A4Q9DKX2_9BACL</name>
<dbReference type="AlphaFoldDB" id="A0A4Q9DKX2"/>
<evidence type="ECO:0000313" key="4">
    <source>
        <dbReference type="Proteomes" id="UP000293142"/>
    </source>
</evidence>
<reference evidence="3 4" key="1">
    <citation type="submission" date="2019-02" db="EMBL/GenBank/DDBJ databases">
        <title>Paenibacillus sp. nov., isolated from surface-sterilized tissue of Thalictrum simplex L.</title>
        <authorList>
            <person name="Tuo L."/>
        </authorList>
    </citation>
    <scope>NUCLEOTIDE SEQUENCE [LARGE SCALE GENOMIC DNA]</scope>
    <source>
        <strain evidence="3 4">N2SHLJ1</strain>
    </source>
</reference>
<feature type="signal peptide" evidence="1">
    <location>
        <begin position="1"/>
        <end position="22"/>
    </location>
</feature>